<name>A0A8T8DXU0_9EURY</name>
<dbReference type="PANTHER" id="PTHR43422:SF3">
    <property type="entry name" value="THIAMINE THIAZOLE SYNTHASE"/>
    <property type="match status" value="1"/>
</dbReference>
<dbReference type="GO" id="GO:0004497">
    <property type="term" value="F:monooxygenase activity"/>
    <property type="evidence" value="ECO:0007669"/>
    <property type="project" value="UniProtKB-KW"/>
</dbReference>
<dbReference type="InterPro" id="IPR002938">
    <property type="entry name" value="FAD-bd"/>
</dbReference>
<evidence type="ECO:0000259" key="1">
    <source>
        <dbReference type="Pfam" id="PF01494"/>
    </source>
</evidence>
<dbReference type="Pfam" id="PF01494">
    <property type="entry name" value="FAD_binding_3"/>
    <property type="match status" value="1"/>
</dbReference>
<dbReference type="PANTHER" id="PTHR43422">
    <property type="entry name" value="THIAMINE THIAZOLE SYNTHASE"/>
    <property type="match status" value="1"/>
</dbReference>
<proteinExistence type="predicted"/>
<evidence type="ECO:0000313" key="2">
    <source>
        <dbReference type="EMBL" id="QRV14374.1"/>
    </source>
</evidence>
<keyword evidence="3" id="KW-1185">Reference proteome</keyword>
<gene>
    <name evidence="2" type="ORF">JMJ58_15730</name>
</gene>
<keyword evidence="2" id="KW-0503">Monooxygenase</keyword>
<dbReference type="Gene3D" id="3.50.50.60">
    <property type="entry name" value="FAD/NAD(P)-binding domain"/>
    <property type="match status" value="1"/>
</dbReference>
<dbReference type="InterPro" id="IPR036188">
    <property type="entry name" value="FAD/NAD-bd_sf"/>
</dbReference>
<dbReference type="RefSeq" id="WP_204747204.1">
    <property type="nucleotide sequence ID" value="NZ_CP069188.1"/>
</dbReference>
<dbReference type="AlphaFoldDB" id="A0A8T8DXU0"/>
<dbReference type="KEGG" id="hsal:JMJ58_15730"/>
<dbReference type="EMBL" id="CP069188">
    <property type="protein sequence ID" value="QRV14374.1"/>
    <property type="molecule type" value="Genomic_DNA"/>
</dbReference>
<dbReference type="OrthoDB" id="202449at2157"/>
<accession>A0A8T8DXU0</accession>
<evidence type="ECO:0000313" key="3">
    <source>
        <dbReference type="Proteomes" id="UP000637819"/>
    </source>
</evidence>
<feature type="domain" description="FAD-binding" evidence="1">
    <location>
        <begin position="160"/>
        <end position="356"/>
    </location>
</feature>
<dbReference type="Proteomes" id="UP000637819">
    <property type="component" value="Chromosome"/>
</dbReference>
<dbReference type="Gene3D" id="3.30.9.100">
    <property type="match status" value="1"/>
</dbReference>
<dbReference type="SUPFAM" id="SSF51905">
    <property type="entry name" value="FAD/NAD(P)-binding domain"/>
    <property type="match status" value="1"/>
</dbReference>
<dbReference type="GeneID" id="62876604"/>
<organism evidence="2 3">
    <name type="scientific">Haloterrigena salifodinae</name>
    <dbReference type="NCBI Taxonomy" id="2675099"/>
    <lineage>
        <taxon>Archaea</taxon>
        <taxon>Methanobacteriati</taxon>
        <taxon>Methanobacteriota</taxon>
        <taxon>Stenosarchaea group</taxon>
        <taxon>Halobacteria</taxon>
        <taxon>Halobacteriales</taxon>
        <taxon>Natrialbaceae</taxon>
        <taxon>Haloterrigena</taxon>
    </lineage>
</organism>
<sequence>MVLTGIERYDPSSVPRITGRAVILGGSVAGLAAAKVVSDVFDEVTVLERDPLPDTPTARDGAPQTSHPHVLLEAGRTTLEDFFPGFSEDVIRNGGLMIDAATEMKYYENGGFFADGPNQLPMLCASRALFEHVVRERVRGLPNVSLSDGCRFIDYTFAPGDGVTGVRYRDENGTERTLSATLVVDATGRTSRTPDWLEKNGFEAPDVDEVCVDVTYSTIRLDRPPDERTVLFVPPSPPRTRGAAVIPIEDKQAEFIIQGIHGDDAPIERDAFLEVANSFPVPEIGRLPTEREWTSEGIHHYPFPSSIRRHYDGLAEFPDGLVVTGDAIASFNPVYGQGMSVGALDALLLHHTLAETGHNDLAREYFSSVADLIDETWQLAVGADFEFPQTTGPKPRGTDLFNRYVNRLVRSAHTDGELTDAFYRVFRLERSATTLLRPGVVRRVLRP</sequence>
<dbReference type="GO" id="GO:0071949">
    <property type="term" value="F:FAD binding"/>
    <property type="evidence" value="ECO:0007669"/>
    <property type="project" value="InterPro"/>
</dbReference>
<reference evidence="2 3" key="1">
    <citation type="submission" date="2021-01" db="EMBL/GenBank/DDBJ databases">
        <title>Genome Sequence and Methylation Pattern of Haloterrigena salifodinae BOL5-1, An Extremely Halophilic Archaeon from a Bolivian Salt Mine.</title>
        <authorList>
            <person name="DasSarma P."/>
            <person name="Anton B.P."/>
            <person name="DasSarma S.L."/>
            <person name="von Ehrenheim H.A.L."/>
            <person name="Martinez F.L."/>
            <person name="Guzman D."/>
            <person name="Roberts R.J."/>
            <person name="DasSarma S."/>
        </authorList>
    </citation>
    <scope>NUCLEOTIDE SEQUENCE [LARGE SCALE GENOMIC DNA]</scope>
    <source>
        <strain evidence="2 3">BOL5-1</strain>
    </source>
</reference>
<keyword evidence="2" id="KW-0560">Oxidoreductase</keyword>
<protein>
    <submittedName>
        <fullName evidence="2">FAD-dependent monooxygenase</fullName>
    </submittedName>
</protein>